<feature type="compositionally biased region" description="Pro residues" evidence="1">
    <location>
        <begin position="23"/>
        <end position="35"/>
    </location>
</feature>
<evidence type="ECO:0000313" key="2">
    <source>
        <dbReference type="EMBL" id="KAF4647440.1"/>
    </source>
</evidence>
<dbReference type="AlphaFoldDB" id="A0A7J6KKC9"/>
<feature type="non-terminal residue" evidence="2">
    <location>
        <position position="110"/>
    </location>
</feature>
<feature type="region of interest" description="Disordered" evidence="1">
    <location>
        <begin position="1"/>
        <end position="57"/>
    </location>
</feature>
<accession>A0A7J6KKC9</accession>
<name>A0A7J6KKC9_PERCH</name>
<evidence type="ECO:0000256" key="1">
    <source>
        <dbReference type="SAM" id="MobiDB-lite"/>
    </source>
</evidence>
<evidence type="ECO:0000313" key="3">
    <source>
        <dbReference type="Proteomes" id="UP000591131"/>
    </source>
</evidence>
<sequence length="110" mass="11365">MSSAASSVSDAASQADSMAEGPPVDPVDGFPPPEEVPASDAGGVADEEPVNPPLPELPAEAVQFLHSTMSNEATADITRVLRKRKITTSAVLELLDAEGCALIAEDLHDQ</sequence>
<dbReference type="EMBL" id="JAAPAO010002609">
    <property type="protein sequence ID" value="KAF4647440.1"/>
    <property type="molecule type" value="Genomic_DNA"/>
</dbReference>
<proteinExistence type="predicted"/>
<keyword evidence="3" id="KW-1185">Reference proteome</keyword>
<gene>
    <name evidence="2" type="ORF">FOL47_004611</name>
</gene>
<organism evidence="2 3">
    <name type="scientific">Perkinsus chesapeaki</name>
    <name type="common">Clam parasite</name>
    <name type="synonym">Perkinsus andrewsi</name>
    <dbReference type="NCBI Taxonomy" id="330153"/>
    <lineage>
        <taxon>Eukaryota</taxon>
        <taxon>Sar</taxon>
        <taxon>Alveolata</taxon>
        <taxon>Perkinsozoa</taxon>
        <taxon>Perkinsea</taxon>
        <taxon>Perkinsida</taxon>
        <taxon>Perkinsidae</taxon>
        <taxon>Perkinsus</taxon>
    </lineage>
</organism>
<dbReference type="Proteomes" id="UP000591131">
    <property type="component" value="Unassembled WGS sequence"/>
</dbReference>
<reference evidence="2 3" key="1">
    <citation type="submission" date="2020-04" db="EMBL/GenBank/DDBJ databases">
        <title>Perkinsus chesapeaki whole genome sequence.</title>
        <authorList>
            <person name="Bogema D.R."/>
        </authorList>
    </citation>
    <scope>NUCLEOTIDE SEQUENCE [LARGE SCALE GENOMIC DNA]</scope>
    <source>
        <strain evidence="2">ATCC PRA-425</strain>
    </source>
</reference>
<comment type="caution">
    <text evidence="2">The sequence shown here is derived from an EMBL/GenBank/DDBJ whole genome shotgun (WGS) entry which is preliminary data.</text>
</comment>
<protein>
    <submittedName>
        <fullName evidence="2">Uncharacterized protein</fullName>
    </submittedName>
</protein>
<feature type="compositionally biased region" description="Low complexity" evidence="1">
    <location>
        <begin position="1"/>
        <end position="22"/>
    </location>
</feature>